<dbReference type="STRING" id="224013.ACX27_12495"/>
<dbReference type="PANTHER" id="PTHR33653:SF1">
    <property type="entry name" value="RIBONUCLEASE VAPC2"/>
    <property type="match status" value="1"/>
</dbReference>
<dbReference type="HAMAP" id="MF_00265">
    <property type="entry name" value="VapC_Nob1"/>
    <property type="match status" value="1"/>
</dbReference>
<proteinExistence type="inferred from homology"/>
<dbReference type="SUPFAM" id="SSF88723">
    <property type="entry name" value="PIN domain-like"/>
    <property type="match status" value="1"/>
</dbReference>
<gene>
    <name evidence="8" type="primary">vapC</name>
    <name evidence="11" type="ORF">ACX27_12495</name>
</gene>
<feature type="binding site" evidence="8">
    <location>
        <position position="8"/>
    </location>
    <ligand>
        <name>Mg(2+)</name>
        <dbReference type="ChEBI" id="CHEBI:18420"/>
    </ligand>
</feature>
<dbReference type="AlphaFoldDB" id="A0A0M4SKX1"/>
<keyword evidence="4 8" id="KW-0479">Metal-binding</keyword>
<name>A0A0M4SKX1_9NOSO</name>
<dbReference type="GO" id="GO:0000287">
    <property type="term" value="F:magnesium ion binding"/>
    <property type="evidence" value="ECO:0007669"/>
    <property type="project" value="UniProtKB-UniRule"/>
</dbReference>
<evidence type="ECO:0000256" key="7">
    <source>
        <dbReference type="ARBA" id="ARBA00038093"/>
    </source>
</evidence>
<keyword evidence="12" id="KW-1185">Reference proteome</keyword>
<dbReference type="RefSeq" id="WP_062292726.1">
    <property type="nucleotide sequence ID" value="NZ_CP012036.1"/>
</dbReference>
<keyword evidence="9" id="KW-0812">Transmembrane</keyword>
<evidence type="ECO:0000256" key="2">
    <source>
        <dbReference type="ARBA" id="ARBA00022649"/>
    </source>
</evidence>
<keyword evidence="6 8" id="KW-0460">Magnesium</keyword>
<evidence type="ECO:0000256" key="8">
    <source>
        <dbReference type="HAMAP-Rule" id="MF_00265"/>
    </source>
</evidence>
<accession>A0A0M4SKX1</accession>
<keyword evidence="8" id="KW-0800">Toxin</keyword>
<dbReference type="InterPro" id="IPR029060">
    <property type="entry name" value="PIN-like_dom_sf"/>
</dbReference>
<comment type="function">
    <text evidence="8">Toxic component of a toxin-antitoxin (TA) system. An RNase.</text>
</comment>
<comment type="cofactor">
    <cofactor evidence="1 8">
        <name>Mg(2+)</name>
        <dbReference type="ChEBI" id="CHEBI:18420"/>
    </cofactor>
</comment>
<keyword evidence="5 8" id="KW-0378">Hydrolase</keyword>
<keyword evidence="3 8" id="KW-0540">Nuclease</keyword>
<protein>
    <recommendedName>
        <fullName evidence="8">Ribonuclease VapC</fullName>
        <shortName evidence="8">RNase VapC</shortName>
        <ecNumber evidence="8">3.1.-.-</ecNumber>
    </recommendedName>
    <alternativeName>
        <fullName evidence="8">Toxin VapC</fullName>
    </alternativeName>
</protein>
<dbReference type="Gene3D" id="3.40.50.1010">
    <property type="entry name" value="5'-nuclease"/>
    <property type="match status" value="1"/>
</dbReference>
<dbReference type="PANTHER" id="PTHR33653">
    <property type="entry name" value="RIBONUCLEASE VAPC2"/>
    <property type="match status" value="1"/>
</dbReference>
<evidence type="ECO:0000256" key="6">
    <source>
        <dbReference type="ARBA" id="ARBA00022842"/>
    </source>
</evidence>
<dbReference type="GO" id="GO:0004540">
    <property type="term" value="F:RNA nuclease activity"/>
    <property type="evidence" value="ECO:0007669"/>
    <property type="project" value="InterPro"/>
</dbReference>
<evidence type="ECO:0000256" key="4">
    <source>
        <dbReference type="ARBA" id="ARBA00022723"/>
    </source>
</evidence>
<dbReference type="Pfam" id="PF01850">
    <property type="entry name" value="PIN"/>
    <property type="match status" value="1"/>
</dbReference>
<dbReference type="OrthoDB" id="9799448at2"/>
<feature type="domain" description="PIN" evidence="10">
    <location>
        <begin position="6"/>
        <end position="123"/>
    </location>
</feature>
<reference evidence="12" key="1">
    <citation type="submission" date="2015-07" db="EMBL/GenBank/DDBJ databases">
        <title>Genome Of Nitrogen-Fixing Cyanobacterium Nostoc piscinale CENA21 From Solimoes/Amazon River Floodplain Sediments And Comparative Genomics To Uncover Biosynthetic Natural Products Potential.</title>
        <authorList>
            <person name="Leao T.F."/>
            <person name="Leao P.N."/>
            <person name="Guimaraes P.I."/>
            <person name="de Melo A.G.C."/>
            <person name="Ramos R.T.J."/>
            <person name="Silva A."/>
            <person name="Fiore M.F."/>
            <person name="Schneider M.P.C."/>
        </authorList>
    </citation>
    <scope>NUCLEOTIDE SEQUENCE [LARGE SCALE GENOMIC DNA]</scope>
    <source>
        <strain evidence="12">CENA21</strain>
    </source>
</reference>
<dbReference type="CDD" id="cd18753">
    <property type="entry name" value="PIN_VapC4-5_FitB-like"/>
    <property type="match status" value="1"/>
</dbReference>
<keyword evidence="9" id="KW-1133">Transmembrane helix</keyword>
<feature type="binding site" evidence="8">
    <location>
        <position position="97"/>
    </location>
    <ligand>
        <name>Mg(2+)</name>
        <dbReference type="ChEBI" id="CHEBI:18420"/>
    </ligand>
</feature>
<dbReference type="InterPro" id="IPR050556">
    <property type="entry name" value="Type_II_TA_system_RNase"/>
</dbReference>
<dbReference type="EMBL" id="CP012036">
    <property type="protein sequence ID" value="ALF53472.1"/>
    <property type="molecule type" value="Genomic_DNA"/>
</dbReference>
<dbReference type="EC" id="3.1.-.-" evidence="8"/>
<evidence type="ECO:0000256" key="5">
    <source>
        <dbReference type="ARBA" id="ARBA00022801"/>
    </source>
</evidence>
<dbReference type="Proteomes" id="UP000062645">
    <property type="component" value="Chromosome"/>
</dbReference>
<evidence type="ECO:0000256" key="9">
    <source>
        <dbReference type="SAM" id="Phobius"/>
    </source>
</evidence>
<keyword evidence="2 8" id="KW-1277">Toxin-antitoxin system</keyword>
<dbReference type="InterPro" id="IPR002716">
    <property type="entry name" value="PIN_dom"/>
</dbReference>
<dbReference type="GO" id="GO:0016787">
    <property type="term" value="F:hydrolase activity"/>
    <property type="evidence" value="ECO:0007669"/>
    <property type="project" value="UniProtKB-KW"/>
</dbReference>
<organism evidence="11 12">
    <name type="scientific">Nostoc piscinale CENA21</name>
    <dbReference type="NCBI Taxonomy" id="224013"/>
    <lineage>
        <taxon>Bacteria</taxon>
        <taxon>Bacillati</taxon>
        <taxon>Cyanobacteriota</taxon>
        <taxon>Cyanophyceae</taxon>
        <taxon>Nostocales</taxon>
        <taxon>Nostocaceae</taxon>
        <taxon>Nostoc</taxon>
    </lineage>
</organism>
<evidence type="ECO:0000313" key="11">
    <source>
        <dbReference type="EMBL" id="ALF53472.1"/>
    </source>
</evidence>
<sequence length="129" mass="14378">MNGNVALDTSVVVRFLNGDQAVVAQVLALTTVILPTVVVGELLFGAENSSRSLQNLPRYLEFIETCEVVKLGRETALVYAQTRLALKQKGRPIPMNDIWIAAQCLEHTWRLVTDDSDFSYVDGLILENW</sequence>
<dbReference type="GO" id="GO:0090729">
    <property type="term" value="F:toxin activity"/>
    <property type="evidence" value="ECO:0007669"/>
    <property type="project" value="UniProtKB-KW"/>
</dbReference>
<reference evidence="11 12" key="2">
    <citation type="journal article" date="2016" name="Genome Announc.">
        <title>Draft Genome Sequence of the N2-Fixing Cyanobacterium Nostoc piscinale CENA21, Isolated from the Brazilian Amazon Floodplain.</title>
        <authorList>
            <person name="Leao T."/>
            <person name="Guimaraes P.I."/>
            <person name="de Melo A.G."/>
            <person name="Ramos R.T."/>
            <person name="Leao P.N."/>
            <person name="Silva A."/>
            <person name="Fiore M.F."/>
            <person name="Schneider M.P."/>
        </authorList>
    </citation>
    <scope>NUCLEOTIDE SEQUENCE [LARGE SCALE GENOMIC DNA]</scope>
    <source>
        <strain evidence="11 12">CENA21</strain>
    </source>
</reference>
<comment type="similarity">
    <text evidence="7 8">Belongs to the PINc/VapC protein family.</text>
</comment>
<evidence type="ECO:0000313" key="12">
    <source>
        <dbReference type="Proteomes" id="UP000062645"/>
    </source>
</evidence>
<evidence type="ECO:0000259" key="10">
    <source>
        <dbReference type="Pfam" id="PF01850"/>
    </source>
</evidence>
<evidence type="ECO:0000256" key="3">
    <source>
        <dbReference type="ARBA" id="ARBA00022722"/>
    </source>
</evidence>
<dbReference type="PATRIC" id="fig|224013.5.peg.3027"/>
<dbReference type="KEGG" id="npz:ACX27_12495"/>
<evidence type="ECO:0000256" key="1">
    <source>
        <dbReference type="ARBA" id="ARBA00001946"/>
    </source>
</evidence>
<keyword evidence="9" id="KW-0472">Membrane</keyword>
<dbReference type="InterPro" id="IPR022907">
    <property type="entry name" value="VapC_family"/>
</dbReference>
<feature type="transmembrane region" description="Helical" evidence="9">
    <location>
        <begin position="22"/>
        <end position="44"/>
    </location>
</feature>